<feature type="domain" description="SHOCT" evidence="3">
    <location>
        <begin position="75"/>
        <end position="100"/>
    </location>
</feature>
<feature type="coiled-coil region" evidence="1">
    <location>
        <begin position="65"/>
        <end position="110"/>
    </location>
</feature>
<keyword evidence="1" id="KW-0175">Coiled coil</keyword>
<evidence type="ECO:0000259" key="3">
    <source>
        <dbReference type="Pfam" id="PF09851"/>
    </source>
</evidence>
<keyword evidence="2" id="KW-1133">Transmembrane helix</keyword>
<protein>
    <recommendedName>
        <fullName evidence="3">SHOCT domain-containing protein</fullName>
    </recommendedName>
</protein>
<dbReference type="eggNOG" id="ENOG5033GE0">
    <property type="taxonomic scope" value="Bacteria"/>
</dbReference>
<dbReference type="Pfam" id="PF09851">
    <property type="entry name" value="SHOCT"/>
    <property type="match status" value="1"/>
</dbReference>
<dbReference type="EMBL" id="ACJY01000048">
    <property type="protein sequence ID" value="EFE87182.1"/>
    <property type="molecule type" value="Genomic_DNA"/>
</dbReference>
<accession>D4CTW6</accession>
<dbReference type="InterPro" id="IPR018649">
    <property type="entry name" value="SHOCT"/>
</dbReference>
<proteinExistence type="predicted"/>
<organism evidence="4 5">
    <name type="scientific">Fusobacterium periodonticum ATCC 33693</name>
    <dbReference type="NCBI Taxonomy" id="546275"/>
    <lineage>
        <taxon>Bacteria</taxon>
        <taxon>Fusobacteriati</taxon>
        <taxon>Fusobacteriota</taxon>
        <taxon>Fusobacteriia</taxon>
        <taxon>Fusobacteriales</taxon>
        <taxon>Fusobacteriaceae</taxon>
        <taxon>Fusobacterium</taxon>
    </lineage>
</organism>
<evidence type="ECO:0000256" key="1">
    <source>
        <dbReference type="SAM" id="Coils"/>
    </source>
</evidence>
<evidence type="ECO:0000313" key="4">
    <source>
        <dbReference type="EMBL" id="EFE87182.1"/>
    </source>
</evidence>
<dbReference type="Proteomes" id="UP000003748">
    <property type="component" value="Unassembled WGS sequence"/>
</dbReference>
<evidence type="ECO:0000313" key="5">
    <source>
        <dbReference type="Proteomes" id="UP000003748"/>
    </source>
</evidence>
<reference evidence="4 5" key="1">
    <citation type="submission" date="2010-02" db="EMBL/GenBank/DDBJ databases">
        <authorList>
            <person name="Weinstock G."/>
            <person name="Sodergren E."/>
            <person name="Clifton S."/>
            <person name="Fulton L."/>
            <person name="Fulton B."/>
            <person name="Courtney L."/>
            <person name="Fronick C."/>
            <person name="Harrison M."/>
            <person name="Strong C."/>
            <person name="Farmer C."/>
            <person name="Delahaunty K."/>
            <person name="Markovic C."/>
            <person name="Hall O."/>
            <person name="Minx P."/>
            <person name="Tomlinson C."/>
            <person name="Mitreva M."/>
            <person name="Nelson J."/>
            <person name="Hou S."/>
            <person name="Wollam A."/>
            <person name="Pepin K.H."/>
            <person name="Johnson M."/>
            <person name="Bhonagiri V."/>
            <person name="Zhang X."/>
            <person name="Suruliraj S."/>
            <person name="Warren W."/>
            <person name="Chinwalla A."/>
            <person name="Mardis E.R."/>
            <person name="Wilson R.K."/>
        </authorList>
    </citation>
    <scope>NUCLEOTIDE SEQUENCE [LARGE SCALE GENOMIC DNA]</scope>
    <source>
        <strain evidence="4 5">ATCC 33693</strain>
    </source>
</reference>
<dbReference type="STRING" id="546275.FUSPEROL_00839"/>
<keyword evidence="2" id="KW-0812">Transmembrane</keyword>
<gene>
    <name evidence="4" type="ORF">FUSPEROL_00839</name>
</gene>
<feature type="transmembrane region" description="Helical" evidence="2">
    <location>
        <begin position="44"/>
        <end position="62"/>
    </location>
</feature>
<keyword evidence="2" id="KW-0472">Membrane</keyword>
<evidence type="ECO:0000256" key="2">
    <source>
        <dbReference type="SAM" id="Phobius"/>
    </source>
</evidence>
<feature type="transmembrane region" description="Helical" evidence="2">
    <location>
        <begin position="12"/>
        <end position="32"/>
    </location>
</feature>
<dbReference type="HOGENOM" id="CLU_2316223_0_0_0"/>
<name>D4CTW6_9FUSO</name>
<sequence>MFIYIVKLGGILMEELLTMLFFAAILGLIPGFIAKSKGYSFGAWWLYGFLIFIGAIIHVLFIPNKKNIEQKVINELERYKKLLEEGIISEEDFEAKKEELKTKLNDTLREE</sequence>
<dbReference type="AlphaFoldDB" id="D4CTW6"/>
<comment type="caution">
    <text evidence="4">The sequence shown here is derived from an EMBL/GenBank/DDBJ whole genome shotgun (WGS) entry which is preliminary data.</text>
</comment>